<dbReference type="GeneID" id="64591556"/>
<dbReference type="EMBL" id="JABBWE010000023">
    <property type="protein sequence ID" value="KAG1795125.1"/>
    <property type="molecule type" value="Genomic_DNA"/>
</dbReference>
<dbReference type="InterPro" id="IPR036900">
    <property type="entry name" value="A-D-PHexomutase_C_sf"/>
</dbReference>
<evidence type="ECO:0000259" key="17">
    <source>
        <dbReference type="Pfam" id="PF02880"/>
    </source>
</evidence>
<dbReference type="OrthoDB" id="2291at2759"/>
<dbReference type="FunFam" id="3.40.120.10:FF:000005">
    <property type="entry name" value="Phosphoglucomutase 5"/>
    <property type="match status" value="1"/>
</dbReference>
<keyword evidence="6" id="KW-0597">Phosphoprotein</keyword>
<evidence type="ECO:0000256" key="9">
    <source>
        <dbReference type="ARBA" id="ARBA00023235"/>
    </source>
</evidence>
<keyword evidence="7 13" id="KW-0479">Metal-binding</keyword>
<dbReference type="GO" id="GO:0000287">
    <property type="term" value="F:magnesium ion binding"/>
    <property type="evidence" value="ECO:0007669"/>
    <property type="project" value="InterPro"/>
</dbReference>
<dbReference type="SUPFAM" id="SSF55957">
    <property type="entry name" value="Phosphoglucomutase, C-terminal domain"/>
    <property type="match status" value="1"/>
</dbReference>
<evidence type="ECO:0000256" key="1">
    <source>
        <dbReference type="ARBA" id="ARBA00000443"/>
    </source>
</evidence>
<keyword evidence="9" id="KW-0413">Isomerase</keyword>
<feature type="region of interest" description="Disordered" evidence="14">
    <location>
        <begin position="1"/>
        <end position="20"/>
    </location>
</feature>
<comment type="similarity">
    <text evidence="3 13">Belongs to the phosphohexose mutase family.</text>
</comment>
<keyword evidence="8 13" id="KW-0460">Magnesium</keyword>
<evidence type="ECO:0000256" key="4">
    <source>
        <dbReference type="ARBA" id="ARBA00012728"/>
    </source>
</evidence>
<evidence type="ECO:0000256" key="10">
    <source>
        <dbReference type="ARBA" id="ARBA00023277"/>
    </source>
</evidence>
<dbReference type="PRINTS" id="PR00509">
    <property type="entry name" value="PGMPMM"/>
</dbReference>
<dbReference type="InterPro" id="IPR016055">
    <property type="entry name" value="A-D-PHexomutase_a/b/a-I/II/III"/>
</dbReference>
<dbReference type="InterPro" id="IPR016066">
    <property type="entry name" value="A-D-PHexomutase_CS"/>
</dbReference>
<evidence type="ECO:0000256" key="8">
    <source>
        <dbReference type="ARBA" id="ARBA00022842"/>
    </source>
</evidence>
<dbReference type="InterPro" id="IPR005841">
    <property type="entry name" value="Alpha-D-phosphohexomutase_SF"/>
</dbReference>
<dbReference type="AlphaFoldDB" id="A0A9P7AT09"/>
<evidence type="ECO:0000256" key="11">
    <source>
        <dbReference type="ARBA" id="ARBA00049318"/>
    </source>
</evidence>
<evidence type="ECO:0000256" key="5">
    <source>
        <dbReference type="ARBA" id="ARBA00022526"/>
    </source>
</evidence>
<dbReference type="FunFam" id="3.40.120.10:FF:000006">
    <property type="entry name" value="Phosphoglucomutase PgmA"/>
    <property type="match status" value="1"/>
</dbReference>
<dbReference type="PANTHER" id="PTHR22573:SF2">
    <property type="entry name" value="PHOSPHOGLUCOMUTASE"/>
    <property type="match status" value="1"/>
</dbReference>
<feature type="domain" description="Alpha-D-phosphohexomutase alpha/beta/alpha" evidence="16">
    <location>
        <begin position="186"/>
        <end position="289"/>
    </location>
</feature>
<dbReference type="CDD" id="cd03085">
    <property type="entry name" value="PGM1"/>
    <property type="match status" value="1"/>
</dbReference>
<comment type="cofactor">
    <cofactor evidence="2">
        <name>Mg(2+)</name>
        <dbReference type="ChEBI" id="CHEBI:18420"/>
    </cofactor>
</comment>
<evidence type="ECO:0000256" key="6">
    <source>
        <dbReference type="ARBA" id="ARBA00022553"/>
    </source>
</evidence>
<evidence type="ECO:0000256" key="7">
    <source>
        <dbReference type="ARBA" id="ARBA00022723"/>
    </source>
</evidence>
<dbReference type="Gene3D" id="3.40.120.10">
    <property type="entry name" value="Alpha-D-Glucose-1,6-Bisphosphate, subunit A, domain 3"/>
    <property type="match status" value="3"/>
</dbReference>
<dbReference type="InterPro" id="IPR045244">
    <property type="entry name" value="PGM"/>
</dbReference>
<dbReference type="GO" id="GO:0006006">
    <property type="term" value="P:glucose metabolic process"/>
    <property type="evidence" value="ECO:0007669"/>
    <property type="project" value="UniProtKB-KW"/>
</dbReference>
<evidence type="ECO:0000259" key="15">
    <source>
        <dbReference type="Pfam" id="PF02878"/>
    </source>
</evidence>
<evidence type="ECO:0000313" key="19">
    <source>
        <dbReference type="Proteomes" id="UP000719766"/>
    </source>
</evidence>
<reference evidence="18" key="1">
    <citation type="journal article" date="2020" name="New Phytol.">
        <title>Comparative genomics reveals dynamic genome evolution in host specialist ectomycorrhizal fungi.</title>
        <authorList>
            <person name="Lofgren L.A."/>
            <person name="Nguyen N.H."/>
            <person name="Vilgalys R."/>
            <person name="Ruytinx J."/>
            <person name="Liao H.L."/>
            <person name="Branco S."/>
            <person name="Kuo A."/>
            <person name="LaButti K."/>
            <person name="Lipzen A."/>
            <person name="Andreopoulos W."/>
            <person name="Pangilinan J."/>
            <person name="Riley R."/>
            <person name="Hundley H."/>
            <person name="Na H."/>
            <person name="Barry K."/>
            <person name="Grigoriev I.V."/>
            <person name="Stajich J.E."/>
            <person name="Kennedy P.G."/>
        </authorList>
    </citation>
    <scope>NUCLEOTIDE SEQUENCE</scope>
    <source>
        <strain evidence="18">S12</strain>
    </source>
</reference>
<dbReference type="EC" id="5.4.2.2" evidence="4"/>
<organism evidence="18 19">
    <name type="scientific">Suillus plorans</name>
    <dbReference type="NCBI Taxonomy" id="116603"/>
    <lineage>
        <taxon>Eukaryota</taxon>
        <taxon>Fungi</taxon>
        <taxon>Dikarya</taxon>
        <taxon>Basidiomycota</taxon>
        <taxon>Agaricomycotina</taxon>
        <taxon>Agaricomycetes</taxon>
        <taxon>Agaricomycetidae</taxon>
        <taxon>Boletales</taxon>
        <taxon>Suillineae</taxon>
        <taxon>Suillaceae</taxon>
        <taxon>Suillus</taxon>
    </lineage>
</organism>
<evidence type="ECO:0000256" key="13">
    <source>
        <dbReference type="RuleBase" id="RU004326"/>
    </source>
</evidence>
<name>A0A9P7AT09_9AGAM</name>
<gene>
    <name evidence="18" type="ORF">HD556DRAFT_1235993</name>
</gene>
<dbReference type="Pfam" id="PF02879">
    <property type="entry name" value="PGM_PMM_II"/>
    <property type="match status" value="1"/>
</dbReference>
<feature type="domain" description="Alpha-D-phosphohexomutase alpha/beta/alpha" evidence="17">
    <location>
        <begin position="314"/>
        <end position="405"/>
    </location>
</feature>
<protein>
    <recommendedName>
        <fullName evidence="4">phosphoglucomutase (alpha-D-glucose-1,6-bisphosphate-dependent)</fullName>
        <ecNumber evidence="4">5.4.2.2</ecNumber>
    </recommendedName>
</protein>
<dbReference type="Proteomes" id="UP000719766">
    <property type="component" value="Unassembled WGS sequence"/>
</dbReference>
<dbReference type="Pfam" id="PF02880">
    <property type="entry name" value="PGM_PMM_III"/>
    <property type="match status" value="1"/>
</dbReference>
<dbReference type="Pfam" id="PF24947">
    <property type="entry name" value="PGM1_C_vert_fung"/>
    <property type="match status" value="1"/>
</dbReference>
<dbReference type="InterPro" id="IPR005844">
    <property type="entry name" value="A-D-PHexomutase_a/b/a-I"/>
</dbReference>
<dbReference type="InterPro" id="IPR005846">
    <property type="entry name" value="A-D-PHexomutase_a/b/a-III"/>
</dbReference>
<dbReference type="RefSeq" id="XP_041161077.1">
    <property type="nucleotide sequence ID" value="XM_041297792.1"/>
</dbReference>
<keyword evidence="5" id="KW-0313">Glucose metabolism</keyword>
<evidence type="ECO:0000259" key="16">
    <source>
        <dbReference type="Pfam" id="PF02879"/>
    </source>
</evidence>
<dbReference type="GO" id="GO:0004614">
    <property type="term" value="F:phosphoglucomutase activity"/>
    <property type="evidence" value="ECO:0007669"/>
    <property type="project" value="UniProtKB-EC"/>
</dbReference>
<comment type="caution">
    <text evidence="18">The sequence shown here is derived from an EMBL/GenBank/DDBJ whole genome shotgun (WGS) entry which is preliminary data.</text>
</comment>
<dbReference type="FunFam" id="3.40.120.10:FF:000004">
    <property type="entry name" value="Phosphoglucomutase 5"/>
    <property type="match status" value="1"/>
</dbReference>
<dbReference type="FunFam" id="3.30.310.50:FF:000002">
    <property type="entry name" value="Phosphoglucomutase 5"/>
    <property type="match status" value="1"/>
</dbReference>
<dbReference type="Pfam" id="PF02878">
    <property type="entry name" value="PGM_PMM_I"/>
    <property type="match status" value="1"/>
</dbReference>
<proteinExistence type="inferred from homology"/>
<keyword evidence="10" id="KW-0119">Carbohydrate metabolism</keyword>
<comment type="catalytic activity">
    <reaction evidence="11">
        <text>alpha-D-glucose 1,6-bisphosphate + L-seryl-[protein] = O-phospho-L-seryl-[protein] + alpha-D-glucose 6-phosphate</text>
        <dbReference type="Rhea" id="RHEA:68752"/>
        <dbReference type="Rhea" id="RHEA-COMP:9863"/>
        <dbReference type="Rhea" id="RHEA-COMP:11604"/>
        <dbReference type="ChEBI" id="CHEBI:29999"/>
        <dbReference type="ChEBI" id="CHEBI:58225"/>
        <dbReference type="ChEBI" id="CHEBI:58392"/>
        <dbReference type="ChEBI" id="CHEBI:83421"/>
    </reaction>
</comment>
<dbReference type="Gene3D" id="3.30.310.50">
    <property type="entry name" value="Alpha-D-phosphohexomutase, C-terminal domain"/>
    <property type="match status" value="1"/>
</dbReference>
<evidence type="ECO:0000256" key="12">
    <source>
        <dbReference type="ARBA" id="ARBA00049409"/>
    </source>
</evidence>
<dbReference type="InterPro" id="IPR005845">
    <property type="entry name" value="A-D-PHexomutase_a/b/a-II"/>
</dbReference>
<dbReference type="SUPFAM" id="SSF53738">
    <property type="entry name" value="Phosphoglucomutase, first 3 domains"/>
    <property type="match status" value="3"/>
</dbReference>
<comment type="catalytic activity">
    <reaction evidence="1">
        <text>alpha-D-glucose 1-phosphate = alpha-D-glucose 6-phosphate</text>
        <dbReference type="Rhea" id="RHEA:23536"/>
        <dbReference type="ChEBI" id="CHEBI:58225"/>
        <dbReference type="ChEBI" id="CHEBI:58601"/>
        <dbReference type="EC" id="5.4.2.2"/>
    </reaction>
</comment>
<accession>A0A9P7AT09</accession>
<keyword evidence="19" id="KW-1185">Reference proteome</keyword>
<evidence type="ECO:0000256" key="14">
    <source>
        <dbReference type="SAM" id="MobiDB-lite"/>
    </source>
</evidence>
<evidence type="ECO:0000313" key="18">
    <source>
        <dbReference type="EMBL" id="KAG1795125.1"/>
    </source>
</evidence>
<dbReference type="GO" id="GO:0005829">
    <property type="term" value="C:cytosol"/>
    <property type="evidence" value="ECO:0007669"/>
    <property type="project" value="TreeGrafter"/>
</dbReference>
<dbReference type="NCBIfam" id="NF005737">
    <property type="entry name" value="PRK07564.1-1"/>
    <property type="match status" value="1"/>
</dbReference>
<sequence>MSYQVKEISTKPFDGQKPGTSGLRKRVKVFQQEHYTENFIQAIFDSIKAEGATLVIGGDGRYFSPETVQTILKIGSANGVKKLIVGKDSILSTPAASNVIRKYKADGGILLTASHNPGGPNNDFGIKYNVSNGGPAPENVTNKIYEITKTIQRYKVIEANPVDLSVIGKTSYGPTEVQIIDSVVDYVELLQDIFDFQLIKDFLQNNAASFRILFDGLHGVTGPYARAILVDTLGLPEASIQNCIALPDFGGGHPDPNLTYAHSLVEVVEAKNIQFGAASDGDGDRNMIYGKGAFVTPSDSVAIIADWAHVIPYFKKGGVKGLARSMPTSKAIDLVAQKKGLEYFEVPTGWKFFGNLMDAGRLSICGEESFGTGSDHIREKDGIWAIMAWLNIIAAANKESPNELIGIKELLKKHYAVYGRSFFSRYDYEEVSFEGANKLVALLDGAITSSSLANKIYKSKSTNQNFTIASVTNFSYTDPIDGSVSKNQGQVVLFDDGSRVVFRLSGTGSAGATVRLYVERYVGPEAGEKVLAGDTAEGLKGLIEVALEISNLKEFLGRDEPTVITVSTSADGGC</sequence>
<evidence type="ECO:0000256" key="3">
    <source>
        <dbReference type="ARBA" id="ARBA00010231"/>
    </source>
</evidence>
<dbReference type="PANTHER" id="PTHR22573">
    <property type="entry name" value="PHOSPHOHEXOMUTASE FAMILY MEMBER"/>
    <property type="match status" value="1"/>
</dbReference>
<feature type="domain" description="Alpha-D-phosphohexomutase alpha/beta/alpha" evidence="15">
    <location>
        <begin position="16"/>
        <end position="154"/>
    </location>
</feature>
<comment type="catalytic activity">
    <reaction evidence="12">
        <text>O-phospho-L-seryl-[protein] + alpha-D-glucose 1-phosphate = alpha-D-glucose 1,6-bisphosphate + L-seryl-[protein]</text>
        <dbReference type="Rhea" id="RHEA:68748"/>
        <dbReference type="Rhea" id="RHEA-COMP:9863"/>
        <dbReference type="Rhea" id="RHEA-COMP:11604"/>
        <dbReference type="ChEBI" id="CHEBI:29999"/>
        <dbReference type="ChEBI" id="CHEBI:58392"/>
        <dbReference type="ChEBI" id="CHEBI:58601"/>
        <dbReference type="ChEBI" id="CHEBI:83421"/>
    </reaction>
</comment>
<dbReference type="PROSITE" id="PS00710">
    <property type="entry name" value="PGM_PMM"/>
    <property type="match status" value="1"/>
</dbReference>
<evidence type="ECO:0000256" key="2">
    <source>
        <dbReference type="ARBA" id="ARBA00001946"/>
    </source>
</evidence>